<feature type="compositionally biased region" description="Low complexity" evidence="1">
    <location>
        <begin position="83"/>
        <end position="94"/>
    </location>
</feature>
<dbReference type="InterPro" id="IPR027911">
    <property type="entry name" value="DUF4604"/>
</dbReference>
<evidence type="ECO:0000313" key="3">
    <source>
        <dbReference type="EMBL" id="EWC48145.1"/>
    </source>
</evidence>
<name>W7IG53_9PEZI</name>
<feature type="domain" description="DUF4604" evidence="2">
    <location>
        <begin position="4"/>
        <end position="168"/>
    </location>
</feature>
<reference evidence="3 4" key="1">
    <citation type="submission" date="2013-05" db="EMBL/GenBank/DDBJ databases">
        <title>Drechslerella stenobrocha genome reveals carnivorous origination and mechanical trapping mechanism of predatory fungi.</title>
        <authorList>
            <person name="Liu X."/>
            <person name="Zhang W."/>
            <person name="Liu K."/>
        </authorList>
    </citation>
    <scope>NUCLEOTIDE SEQUENCE [LARGE SCALE GENOMIC DNA]</scope>
    <source>
        <strain evidence="3 4">248</strain>
    </source>
</reference>
<feature type="compositionally biased region" description="Basic residues" evidence="1">
    <location>
        <begin position="148"/>
        <end position="161"/>
    </location>
</feature>
<keyword evidence="4" id="KW-1185">Reference proteome</keyword>
<sequence length="168" mass="18458">MAHKNLSYESKEPAFLQRLRAQAAGTYRQPPSNRPKGLRNPDDDEEDQPVYVLEDNTTLSSKEFEALKDGADTPPEGAEGAEDQPSASGDPPASDSKDVSKKPEHAVLEVGKKVQKRKIAKVVGATTSSDEGEEEQEGKDKDKDKKVPARKTKRTRPKQKVKLSFGDD</sequence>
<protein>
    <recommendedName>
        <fullName evidence="2">DUF4604 domain-containing protein</fullName>
    </recommendedName>
</protein>
<evidence type="ECO:0000259" key="2">
    <source>
        <dbReference type="Pfam" id="PF15377"/>
    </source>
</evidence>
<dbReference type="AlphaFoldDB" id="W7IG53"/>
<dbReference type="Pfam" id="PF15377">
    <property type="entry name" value="DUF4604"/>
    <property type="match status" value="1"/>
</dbReference>
<gene>
    <name evidence="3" type="ORF">DRE_02249</name>
</gene>
<feature type="compositionally biased region" description="Basic and acidic residues" evidence="1">
    <location>
        <begin position="95"/>
        <end position="112"/>
    </location>
</feature>
<dbReference type="Proteomes" id="UP000024837">
    <property type="component" value="Unassembled WGS sequence"/>
</dbReference>
<evidence type="ECO:0000256" key="1">
    <source>
        <dbReference type="SAM" id="MobiDB-lite"/>
    </source>
</evidence>
<feature type="compositionally biased region" description="Basic and acidic residues" evidence="1">
    <location>
        <begin position="138"/>
        <end position="147"/>
    </location>
</feature>
<accession>W7IG53</accession>
<dbReference type="OrthoDB" id="5388322at2759"/>
<dbReference type="HOGENOM" id="CLU_096170_1_1_1"/>
<feature type="region of interest" description="Disordered" evidence="1">
    <location>
        <begin position="1"/>
        <end position="168"/>
    </location>
</feature>
<feature type="compositionally biased region" description="Basic and acidic residues" evidence="1">
    <location>
        <begin position="62"/>
        <end position="71"/>
    </location>
</feature>
<organism evidence="3 4">
    <name type="scientific">Drechslerella stenobrocha 248</name>
    <dbReference type="NCBI Taxonomy" id="1043628"/>
    <lineage>
        <taxon>Eukaryota</taxon>
        <taxon>Fungi</taxon>
        <taxon>Dikarya</taxon>
        <taxon>Ascomycota</taxon>
        <taxon>Pezizomycotina</taxon>
        <taxon>Orbiliomycetes</taxon>
        <taxon>Orbiliales</taxon>
        <taxon>Orbiliaceae</taxon>
        <taxon>Drechslerella</taxon>
    </lineage>
</organism>
<dbReference type="EMBL" id="KI966401">
    <property type="protein sequence ID" value="EWC48145.1"/>
    <property type="molecule type" value="Genomic_DNA"/>
</dbReference>
<proteinExistence type="predicted"/>
<evidence type="ECO:0000313" key="4">
    <source>
        <dbReference type="Proteomes" id="UP000024837"/>
    </source>
</evidence>